<evidence type="ECO:0000256" key="3">
    <source>
        <dbReference type="ARBA" id="ARBA00022452"/>
    </source>
</evidence>
<feature type="chain" id="PRO_5045868661" evidence="8">
    <location>
        <begin position="27"/>
        <end position="433"/>
    </location>
</feature>
<keyword evidence="6" id="KW-0472">Membrane</keyword>
<evidence type="ECO:0000256" key="5">
    <source>
        <dbReference type="ARBA" id="ARBA00022729"/>
    </source>
</evidence>
<protein>
    <submittedName>
        <fullName evidence="9">Outer membrane protein transport protein</fullName>
    </submittedName>
</protein>
<organism evidence="9 10">
    <name type="scientific">Sphingomonas rosea</name>
    <dbReference type="NCBI Taxonomy" id="335605"/>
    <lineage>
        <taxon>Bacteria</taxon>
        <taxon>Pseudomonadati</taxon>
        <taxon>Pseudomonadota</taxon>
        <taxon>Alphaproteobacteria</taxon>
        <taxon>Sphingomonadales</taxon>
        <taxon>Sphingomonadaceae</taxon>
        <taxon>Sphingomonas</taxon>
    </lineage>
</organism>
<evidence type="ECO:0000256" key="7">
    <source>
        <dbReference type="ARBA" id="ARBA00023237"/>
    </source>
</evidence>
<sequence>MISRNFAAFAATTTLALAFGATPAFAQAFYLQEQSVRGAGRAFSGEAADTGSQSLWWNPAAIGGQTQASGALGVAVILPHGKVVDTGTRIVRPGQLPAPVGGNAVARNPINNGALPSGSIAVPLNDRVAVGLAISSPFSFTTDYDADSWTRYSADRTSLRTIDVQPSIGVAVTDNFRVGGALNIEYAKATLSNALPNLSPLLADGSQQLKGDGWDFGWTAGVQLHNERATLGLSYKSSVRHKLTGDLRVSGLVDPLAANNLTLSDVTATFRTPDQIIVAGRLKATEQLTVNAQFVRFGWKKFDDITLGAPVNQALPQNYRNSWSLAGGVDYAVSPELTLRAGVQRALTPTRDGQRDARVPDSNRWNLGVGGSYALTKAITLDAAANYVDFAKARIDRPTAAYVGTPAQTVVLTSGQLEQARAVVLSFGGAIHF</sequence>
<evidence type="ECO:0000256" key="4">
    <source>
        <dbReference type="ARBA" id="ARBA00022692"/>
    </source>
</evidence>
<name>A0ABP7TXB3_9SPHN</name>
<dbReference type="Gene3D" id="2.40.160.60">
    <property type="entry name" value="Outer membrane protein transport protein (OMPP1/FadL/TodX)"/>
    <property type="match status" value="1"/>
</dbReference>
<keyword evidence="5 8" id="KW-0732">Signal</keyword>
<proteinExistence type="inferred from homology"/>
<dbReference type="InterPro" id="IPR005017">
    <property type="entry name" value="OMPP1/FadL/TodX"/>
</dbReference>
<keyword evidence="7" id="KW-0998">Cell outer membrane</keyword>
<dbReference type="Proteomes" id="UP001424459">
    <property type="component" value="Unassembled WGS sequence"/>
</dbReference>
<evidence type="ECO:0000256" key="8">
    <source>
        <dbReference type="SAM" id="SignalP"/>
    </source>
</evidence>
<comment type="similarity">
    <text evidence="2">Belongs to the OmpP1/FadL family.</text>
</comment>
<evidence type="ECO:0000313" key="9">
    <source>
        <dbReference type="EMBL" id="GAA4032681.1"/>
    </source>
</evidence>
<keyword evidence="3" id="KW-1134">Transmembrane beta strand</keyword>
<dbReference type="RefSeq" id="WP_344695972.1">
    <property type="nucleotide sequence ID" value="NZ_BAABBR010000001.1"/>
</dbReference>
<evidence type="ECO:0000256" key="2">
    <source>
        <dbReference type="ARBA" id="ARBA00008163"/>
    </source>
</evidence>
<accession>A0ABP7TXB3</accession>
<dbReference type="SUPFAM" id="SSF56935">
    <property type="entry name" value="Porins"/>
    <property type="match status" value="1"/>
</dbReference>
<evidence type="ECO:0000313" key="10">
    <source>
        <dbReference type="Proteomes" id="UP001424459"/>
    </source>
</evidence>
<keyword evidence="4" id="KW-0812">Transmembrane</keyword>
<feature type="signal peptide" evidence="8">
    <location>
        <begin position="1"/>
        <end position="26"/>
    </location>
</feature>
<evidence type="ECO:0000256" key="1">
    <source>
        <dbReference type="ARBA" id="ARBA00004571"/>
    </source>
</evidence>
<evidence type="ECO:0000256" key="6">
    <source>
        <dbReference type="ARBA" id="ARBA00023136"/>
    </source>
</evidence>
<dbReference type="EMBL" id="BAABBR010000001">
    <property type="protein sequence ID" value="GAA4032681.1"/>
    <property type="molecule type" value="Genomic_DNA"/>
</dbReference>
<dbReference type="Pfam" id="PF03349">
    <property type="entry name" value="Toluene_X"/>
    <property type="match status" value="1"/>
</dbReference>
<keyword evidence="10" id="KW-1185">Reference proteome</keyword>
<dbReference type="PANTHER" id="PTHR35093:SF8">
    <property type="entry name" value="OUTER MEMBRANE PROTEIN NMB0088-RELATED"/>
    <property type="match status" value="1"/>
</dbReference>
<reference evidence="10" key="1">
    <citation type="journal article" date="2019" name="Int. J. Syst. Evol. Microbiol.">
        <title>The Global Catalogue of Microorganisms (GCM) 10K type strain sequencing project: providing services to taxonomists for standard genome sequencing and annotation.</title>
        <authorList>
            <consortium name="The Broad Institute Genomics Platform"/>
            <consortium name="The Broad Institute Genome Sequencing Center for Infectious Disease"/>
            <person name="Wu L."/>
            <person name="Ma J."/>
        </authorList>
    </citation>
    <scope>NUCLEOTIDE SEQUENCE [LARGE SCALE GENOMIC DNA]</scope>
    <source>
        <strain evidence="10">JCM 17564</strain>
    </source>
</reference>
<comment type="caution">
    <text evidence="9">The sequence shown here is derived from an EMBL/GenBank/DDBJ whole genome shotgun (WGS) entry which is preliminary data.</text>
</comment>
<comment type="subcellular location">
    <subcellularLocation>
        <location evidence="1">Cell outer membrane</location>
        <topology evidence="1">Multi-pass membrane protein</topology>
    </subcellularLocation>
</comment>
<gene>
    <name evidence="9" type="ORF">GCM10022281_10430</name>
</gene>
<dbReference type="PANTHER" id="PTHR35093">
    <property type="entry name" value="OUTER MEMBRANE PROTEIN NMB0088-RELATED"/>
    <property type="match status" value="1"/>
</dbReference>